<proteinExistence type="predicted"/>
<protein>
    <recommendedName>
        <fullName evidence="1">Protein NO VEIN C-terminal domain-containing protein</fullName>
    </recommendedName>
</protein>
<sequence length="414" mass="48561">MRKLSDFDYMLDTYDSQDQILEDLRKEFVNSFPIDYIRNQMTISEYIEGKGNKDSFCNRLERELAGLGSIKGATASKFGIYYSQKNQKYVINKVWQTPEGYPDLLSSFKKLRKSIADLIEAGGRNDKVAIQAHPLATMVKMKILSVYYPEKYLNIFSERMLNYFGYQFYGDSFPLNASRFEKQQKLLKLKDSDEATKKWNNIKFGNYLYHLFPYAYELGKENLDNGYKNYSKIHFIQIKPQPPRKKEPKFPVAYDKQAIEFSQKKTVRKVQGLSKIDHIAKQKTAIDMGYLGEKEVVAYEQARLVKYPDLQRKIKWQSQVSDAIGYDILSFEKDGTPRQIEVKSTTAKISEKFDFILTENERLHALTLPNYWIYRVFDVKNKPVIYKIKNPLKSELAHLKPIKYQATIKVRDIR</sequence>
<dbReference type="InterPro" id="IPR024975">
    <property type="entry name" value="NOV_C"/>
</dbReference>
<dbReference type="RefSeq" id="WP_201725219.1">
    <property type="nucleotide sequence ID" value="NZ_BLYO01000087.1"/>
</dbReference>
<dbReference type="Proteomes" id="UP000618094">
    <property type="component" value="Unassembled WGS sequence"/>
</dbReference>
<evidence type="ECO:0000313" key="2">
    <source>
        <dbReference type="EMBL" id="GFO98629.1"/>
    </source>
</evidence>
<dbReference type="EMBL" id="BLYO01000087">
    <property type="protein sequence ID" value="GFO98629.1"/>
    <property type="molecule type" value="Genomic_DNA"/>
</dbReference>
<evidence type="ECO:0000259" key="1">
    <source>
        <dbReference type="Pfam" id="PF13020"/>
    </source>
</evidence>
<gene>
    <name evidence="2" type="ORF">LHEH8_03850</name>
</gene>
<dbReference type="Pfam" id="PF13020">
    <property type="entry name" value="NOV_C"/>
    <property type="match status" value="1"/>
</dbReference>
<feature type="domain" description="Protein NO VEIN C-terminal" evidence="1">
    <location>
        <begin position="293"/>
        <end position="388"/>
    </location>
</feature>
<organism evidence="2 3">
    <name type="scientific">Lactobacillus helveticus</name>
    <name type="common">Lactobacillus suntoryeus</name>
    <dbReference type="NCBI Taxonomy" id="1587"/>
    <lineage>
        <taxon>Bacteria</taxon>
        <taxon>Bacillati</taxon>
        <taxon>Bacillota</taxon>
        <taxon>Bacilli</taxon>
        <taxon>Lactobacillales</taxon>
        <taxon>Lactobacillaceae</taxon>
        <taxon>Lactobacillus</taxon>
    </lineage>
</organism>
<dbReference type="AlphaFoldDB" id="A0A8H9KHH7"/>
<comment type="caution">
    <text evidence="2">The sequence shown here is derived from an EMBL/GenBank/DDBJ whole genome shotgun (WGS) entry which is preliminary data.</text>
</comment>
<accession>A0A8H9KHH7</accession>
<evidence type="ECO:0000313" key="3">
    <source>
        <dbReference type="Proteomes" id="UP000618094"/>
    </source>
</evidence>
<reference evidence="2" key="1">
    <citation type="submission" date="2020-07" db="EMBL/GenBank/DDBJ databases">
        <title>Draft genome sequence of Lactobacillus helveticus strain H-8.</title>
        <authorList>
            <person name="Endo A."/>
            <person name="Maeno S."/>
            <person name="Kido Y."/>
        </authorList>
    </citation>
    <scope>NUCLEOTIDE SEQUENCE</scope>
    <source>
        <strain evidence="2">H-8</strain>
    </source>
</reference>
<name>A0A8H9KHH7_LACHE</name>